<feature type="non-terminal residue" evidence="1">
    <location>
        <position position="159"/>
    </location>
</feature>
<dbReference type="Proteomes" id="UP000034710">
    <property type="component" value="Unassembled WGS sequence"/>
</dbReference>
<reference evidence="1 2" key="1">
    <citation type="journal article" date="2015" name="Nature">
        <title>rRNA introns, odd ribosomes, and small enigmatic genomes across a large radiation of phyla.</title>
        <authorList>
            <person name="Brown C.T."/>
            <person name="Hug L.A."/>
            <person name="Thomas B.C."/>
            <person name="Sharon I."/>
            <person name="Castelle C.J."/>
            <person name="Singh A."/>
            <person name="Wilkins M.J."/>
            <person name="Williams K.H."/>
            <person name="Banfield J.F."/>
        </authorList>
    </citation>
    <scope>NUCLEOTIDE SEQUENCE [LARGE SCALE GENOMIC DNA]</scope>
</reference>
<comment type="caution">
    <text evidence="1">The sequence shown here is derived from an EMBL/GenBank/DDBJ whole genome shotgun (WGS) entry which is preliminary data.</text>
</comment>
<organism evidence="1 2">
    <name type="scientific">Candidatus Woesebacteria bacterium GW2011_GWA1_38_8</name>
    <dbReference type="NCBI Taxonomy" id="1618547"/>
    <lineage>
        <taxon>Bacteria</taxon>
        <taxon>Candidatus Woeseibacteriota</taxon>
    </lineage>
</organism>
<sequence length="159" mass="18082">MLVQKFPISYLPTITFSEILRTNLRWSKAASEEIKKIFEKTKPEKKEAEDKDKKENGRLPTKGEVEIVAALERSISKKGYDVGMRAIYIAPKDIFSSGNIGAIIGGITHFNSNDLNGFKPSLAGSAYAAPRYEFFPWKLWKNKNINIEKSGMFDAYKRR</sequence>
<protein>
    <submittedName>
        <fullName evidence="1">Uncharacterized protein</fullName>
    </submittedName>
</protein>
<accession>A0A0G0P4M5</accession>
<evidence type="ECO:0000313" key="1">
    <source>
        <dbReference type="EMBL" id="KKQ84251.1"/>
    </source>
</evidence>
<dbReference type="AlphaFoldDB" id="A0A0G0P4M5"/>
<name>A0A0G0P4M5_9BACT</name>
<dbReference type="EMBL" id="LBVJ01000007">
    <property type="protein sequence ID" value="KKQ84251.1"/>
    <property type="molecule type" value="Genomic_DNA"/>
</dbReference>
<evidence type="ECO:0000313" key="2">
    <source>
        <dbReference type="Proteomes" id="UP000034710"/>
    </source>
</evidence>
<gene>
    <name evidence="1" type="ORF">UT06_C0007G0024</name>
</gene>
<proteinExistence type="predicted"/>